<organism evidence="1 2">
    <name type="scientific">Paenibacillus mucilaginosus (strain KNP414)</name>
    <dbReference type="NCBI Taxonomy" id="1036673"/>
    <lineage>
        <taxon>Bacteria</taxon>
        <taxon>Bacillati</taxon>
        <taxon>Bacillota</taxon>
        <taxon>Bacilli</taxon>
        <taxon>Bacillales</taxon>
        <taxon>Paenibacillaceae</taxon>
        <taxon>Paenibacillus</taxon>
    </lineage>
</organism>
<reference evidence="1 2" key="2">
    <citation type="journal article" date="2013" name="Genome Announc.">
        <title>Genome Sequence of Growth-Improving Paenibacillus mucilaginosus Strain KNP414.</title>
        <authorList>
            <person name="Lu J.J."/>
            <person name="Wang J.F."/>
            <person name="Hu X.F."/>
        </authorList>
    </citation>
    <scope>NUCLEOTIDE SEQUENCE [LARGE SCALE GENOMIC DNA]</scope>
    <source>
        <strain evidence="1 2">KNP414</strain>
    </source>
</reference>
<accession>F8FN45</accession>
<dbReference type="RefSeq" id="WP_013920856.1">
    <property type="nucleotide sequence ID" value="NC_015690.1"/>
</dbReference>
<name>F8FN45_PAEMK</name>
<dbReference type="EMBL" id="CP002869">
    <property type="protein sequence ID" value="AEI45715.1"/>
    <property type="molecule type" value="Genomic_DNA"/>
</dbReference>
<reference evidence="2" key="1">
    <citation type="submission" date="2011-06" db="EMBL/GenBank/DDBJ databases">
        <title>Complete genome sequence of Paenibacillus mucilaginosus KNP414.</title>
        <authorList>
            <person name="Wang J."/>
            <person name="Hu S."/>
            <person name="Hu X."/>
            <person name="Zhang B."/>
            <person name="Dong D."/>
            <person name="Zhang S."/>
            <person name="Zhao K."/>
            <person name="Wu D."/>
        </authorList>
    </citation>
    <scope>NUCLEOTIDE SEQUENCE [LARGE SCALE GENOMIC DNA]</scope>
    <source>
        <strain evidence="2">KNP414</strain>
    </source>
</reference>
<evidence type="ECO:0000313" key="1">
    <source>
        <dbReference type="EMBL" id="AEI45715.1"/>
    </source>
</evidence>
<dbReference type="PATRIC" id="fig|1036673.3.peg.6720"/>
<gene>
    <name evidence="1" type="ordered locus">KNP414_07205</name>
</gene>
<evidence type="ECO:0000313" key="2">
    <source>
        <dbReference type="Proteomes" id="UP000006620"/>
    </source>
</evidence>
<dbReference type="AlphaFoldDB" id="F8FN45"/>
<dbReference type="HOGENOM" id="CLU_3219518_0_0_9"/>
<protein>
    <submittedName>
        <fullName evidence="1">Uncharacterized protein</fullName>
    </submittedName>
</protein>
<dbReference type="KEGG" id="pms:KNP414_07205"/>
<sequence length="44" mass="5084">MQITLQVEEVIRQLGLSLEAWNRCVELTPEPLEMNRQAMEPASE</sequence>
<proteinExistence type="predicted"/>
<dbReference type="Proteomes" id="UP000006620">
    <property type="component" value="Chromosome"/>
</dbReference>